<name>A0A1T5IT00_9FIRM</name>
<dbReference type="RefSeq" id="WP_079489374.1">
    <property type="nucleotide sequence ID" value="NZ_FUZT01000001.1"/>
</dbReference>
<proteinExistence type="predicted"/>
<dbReference type="OrthoDB" id="1707761at2"/>
<dbReference type="EMBL" id="FUZT01000001">
    <property type="protein sequence ID" value="SKC42280.1"/>
    <property type="molecule type" value="Genomic_DNA"/>
</dbReference>
<keyword evidence="2" id="KW-1185">Reference proteome</keyword>
<gene>
    <name evidence="1" type="ORF">SAMN02194393_00714</name>
</gene>
<dbReference type="AlphaFoldDB" id="A0A1T5IT00"/>
<organism evidence="1 2">
    <name type="scientific">Maledivibacter halophilus</name>
    <dbReference type="NCBI Taxonomy" id="36842"/>
    <lineage>
        <taxon>Bacteria</taxon>
        <taxon>Bacillati</taxon>
        <taxon>Bacillota</taxon>
        <taxon>Clostridia</taxon>
        <taxon>Peptostreptococcales</taxon>
        <taxon>Caminicellaceae</taxon>
        <taxon>Maledivibacter</taxon>
    </lineage>
</organism>
<protein>
    <submittedName>
        <fullName evidence="1">Uncharacterized protein</fullName>
    </submittedName>
</protein>
<evidence type="ECO:0000313" key="2">
    <source>
        <dbReference type="Proteomes" id="UP000190285"/>
    </source>
</evidence>
<evidence type="ECO:0000313" key="1">
    <source>
        <dbReference type="EMBL" id="SKC42280.1"/>
    </source>
</evidence>
<sequence>MDKKFVVVRKDNSISTPMSRKEAVNKVKEYENQGISAYIVSENEGKRIEASGKFNTPKWE</sequence>
<accession>A0A1T5IT00</accession>
<reference evidence="1 2" key="1">
    <citation type="submission" date="2017-02" db="EMBL/GenBank/DDBJ databases">
        <authorList>
            <person name="Peterson S.W."/>
        </authorList>
    </citation>
    <scope>NUCLEOTIDE SEQUENCE [LARGE SCALE GENOMIC DNA]</scope>
    <source>
        <strain evidence="1 2">M1</strain>
    </source>
</reference>
<dbReference type="Proteomes" id="UP000190285">
    <property type="component" value="Unassembled WGS sequence"/>
</dbReference>